<organism evidence="2 3">
    <name type="scientific">Trametes coccinea (strain BRFM310)</name>
    <name type="common">Pycnoporus coccineus</name>
    <dbReference type="NCBI Taxonomy" id="1353009"/>
    <lineage>
        <taxon>Eukaryota</taxon>
        <taxon>Fungi</taxon>
        <taxon>Dikarya</taxon>
        <taxon>Basidiomycota</taxon>
        <taxon>Agaricomycotina</taxon>
        <taxon>Agaricomycetes</taxon>
        <taxon>Polyporales</taxon>
        <taxon>Polyporaceae</taxon>
        <taxon>Trametes</taxon>
    </lineage>
</organism>
<feature type="domain" description="F-box" evidence="1">
    <location>
        <begin position="1"/>
        <end position="51"/>
    </location>
</feature>
<dbReference type="OrthoDB" id="3226064at2759"/>
<dbReference type="AlphaFoldDB" id="A0A1Y2I8P8"/>
<dbReference type="Gene3D" id="1.20.1280.50">
    <property type="match status" value="1"/>
</dbReference>
<dbReference type="Proteomes" id="UP000193067">
    <property type="component" value="Unassembled WGS sequence"/>
</dbReference>
<protein>
    <recommendedName>
        <fullName evidence="1">F-box domain-containing protein</fullName>
    </recommendedName>
</protein>
<dbReference type="PROSITE" id="PS50181">
    <property type="entry name" value="FBOX"/>
    <property type="match status" value="1"/>
</dbReference>
<dbReference type="SUPFAM" id="SSF81383">
    <property type="entry name" value="F-box domain"/>
    <property type="match status" value="1"/>
</dbReference>
<evidence type="ECO:0000313" key="3">
    <source>
        <dbReference type="Proteomes" id="UP000193067"/>
    </source>
</evidence>
<gene>
    <name evidence="2" type="ORF">PYCCODRAFT_1398679</name>
</gene>
<dbReference type="STRING" id="1353009.A0A1Y2I8P8"/>
<dbReference type="EMBL" id="KZ084150">
    <property type="protein sequence ID" value="OSC97479.1"/>
    <property type="molecule type" value="Genomic_DNA"/>
</dbReference>
<reference evidence="2 3" key="1">
    <citation type="journal article" date="2015" name="Biotechnol. Biofuels">
        <title>Enhanced degradation of softwood versus hardwood by the white-rot fungus Pycnoporus coccineus.</title>
        <authorList>
            <person name="Couturier M."/>
            <person name="Navarro D."/>
            <person name="Chevret D."/>
            <person name="Henrissat B."/>
            <person name="Piumi F."/>
            <person name="Ruiz-Duenas F.J."/>
            <person name="Martinez A.T."/>
            <person name="Grigoriev I.V."/>
            <person name="Riley R."/>
            <person name="Lipzen A."/>
            <person name="Berrin J.G."/>
            <person name="Master E.R."/>
            <person name="Rosso M.N."/>
        </authorList>
    </citation>
    <scope>NUCLEOTIDE SEQUENCE [LARGE SCALE GENOMIC DNA]</scope>
    <source>
        <strain evidence="2 3">BRFM310</strain>
    </source>
</reference>
<sequence length="421" mass="48746">MTQLDDLPVEVLEQILLLLDPVDVAQFSQTCSQYHDLVYGDPEDQHLWRELYLRQPFDDLRQCYTALGKPLEKIDWKDQLQRIIRARTVLTKVSVCRPEERCTVLQTLIDMVSNVPPVRHSEVIDLSMNHVWATAMLRGSTLIEHEEWELSPEERQLRARLHTYFGLTARDFQHQNRTASRAFVYAMRNYKYDNDFGPFMMDGSGRVNWVHIRAIHHVMSMHIVPTTEETQSAEFNLFPMSMPWTQSMIPEGMELDKEQDWAGVTGRWQCSFCFMDHRELLIYNNFNSSDSAPLHTEIFEDPDFVEVFRSIYVDLRVLGTEEDPDHPGRPRINFGGTLDGHAIFVGYVKVTPDDQIRWHFTSGEQGNAIWSSEGVQVGNVRSKFGILGSWTTVLHDRHDPVGPFWLWKVGDAEDGDDEAST</sequence>
<dbReference type="Pfam" id="PF12937">
    <property type="entry name" value="F-box-like"/>
    <property type="match status" value="1"/>
</dbReference>
<dbReference type="InterPro" id="IPR036047">
    <property type="entry name" value="F-box-like_dom_sf"/>
</dbReference>
<dbReference type="CDD" id="cd09917">
    <property type="entry name" value="F-box_SF"/>
    <property type="match status" value="1"/>
</dbReference>
<name>A0A1Y2I8P8_TRAC3</name>
<accession>A0A1Y2I8P8</accession>
<evidence type="ECO:0000313" key="2">
    <source>
        <dbReference type="EMBL" id="OSC97479.1"/>
    </source>
</evidence>
<evidence type="ECO:0000259" key="1">
    <source>
        <dbReference type="PROSITE" id="PS50181"/>
    </source>
</evidence>
<proteinExistence type="predicted"/>
<dbReference type="InterPro" id="IPR001810">
    <property type="entry name" value="F-box_dom"/>
</dbReference>
<keyword evidence="3" id="KW-1185">Reference proteome</keyword>